<keyword evidence="9" id="KW-0233">DNA recombination</keyword>
<dbReference type="GO" id="GO:0006310">
    <property type="term" value="P:DNA recombination"/>
    <property type="evidence" value="ECO:0007669"/>
    <property type="project" value="UniProtKB-KW"/>
</dbReference>
<keyword evidence="8" id="KW-0548">Nucleotidyltransferase</keyword>
<proteinExistence type="predicted"/>
<organism evidence="11 12">
    <name type="scientific">Strongyloides stercoralis</name>
    <name type="common">Threadworm</name>
    <dbReference type="NCBI Taxonomy" id="6248"/>
    <lineage>
        <taxon>Eukaryota</taxon>
        <taxon>Metazoa</taxon>
        <taxon>Ecdysozoa</taxon>
        <taxon>Nematoda</taxon>
        <taxon>Chromadorea</taxon>
        <taxon>Rhabditida</taxon>
        <taxon>Tylenchina</taxon>
        <taxon>Panagrolaimomorpha</taxon>
        <taxon>Strongyloidoidea</taxon>
        <taxon>Strongyloididae</taxon>
        <taxon>Strongyloides</taxon>
    </lineage>
</organism>
<dbReference type="PANTHER" id="PTHR42648:SF11">
    <property type="entry name" value="TRANSPOSON TY4-P GAG-POL POLYPROTEIN"/>
    <property type="match status" value="1"/>
</dbReference>
<keyword evidence="8" id="KW-0239">DNA-directed DNA polymerase</keyword>
<reference evidence="12" key="1">
    <citation type="submission" date="2024-02" db="UniProtKB">
        <authorList>
            <consortium name="WormBaseParasite"/>
        </authorList>
    </citation>
    <scope>IDENTIFICATION</scope>
</reference>
<keyword evidence="7" id="KW-0695">RNA-directed DNA polymerase</keyword>
<evidence type="ECO:0000256" key="8">
    <source>
        <dbReference type="ARBA" id="ARBA00022932"/>
    </source>
</evidence>
<dbReference type="GO" id="GO:0015074">
    <property type="term" value="P:DNA integration"/>
    <property type="evidence" value="ECO:0007669"/>
    <property type="project" value="UniProtKB-KW"/>
</dbReference>
<evidence type="ECO:0000256" key="5">
    <source>
        <dbReference type="ARBA" id="ARBA00022842"/>
    </source>
</evidence>
<dbReference type="GO" id="GO:0003887">
    <property type="term" value="F:DNA-directed DNA polymerase activity"/>
    <property type="evidence" value="ECO:0007669"/>
    <property type="project" value="UniProtKB-KW"/>
</dbReference>
<dbReference type="PANTHER" id="PTHR42648">
    <property type="entry name" value="TRANSPOSASE, PUTATIVE-RELATED"/>
    <property type="match status" value="1"/>
</dbReference>
<accession>A0AAF5DIX9</accession>
<dbReference type="InterPro" id="IPR001584">
    <property type="entry name" value="Integrase_cat-core"/>
</dbReference>
<dbReference type="AlphaFoldDB" id="A0AAF5DIX9"/>
<evidence type="ECO:0000256" key="9">
    <source>
        <dbReference type="ARBA" id="ARBA00023172"/>
    </source>
</evidence>
<keyword evidence="8" id="KW-0808">Transferase</keyword>
<dbReference type="GO" id="GO:0004519">
    <property type="term" value="F:endonuclease activity"/>
    <property type="evidence" value="ECO:0007669"/>
    <property type="project" value="UniProtKB-KW"/>
</dbReference>
<protein>
    <recommendedName>
        <fullName evidence="10">Integrase catalytic domain-containing protein</fullName>
    </recommendedName>
</protein>
<keyword evidence="2" id="KW-0479">Metal-binding</keyword>
<evidence type="ECO:0000256" key="7">
    <source>
        <dbReference type="ARBA" id="ARBA00022918"/>
    </source>
</evidence>
<evidence type="ECO:0000256" key="2">
    <source>
        <dbReference type="ARBA" id="ARBA00022723"/>
    </source>
</evidence>
<keyword evidence="4" id="KW-0378">Hydrolase</keyword>
<dbReference type="InterPro" id="IPR036397">
    <property type="entry name" value="RNaseH_sf"/>
</dbReference>
<dbReference type="InterPro" id="IPR012337">
    <property type="entry name" value="RNaseH-like_sf"/>
</dbReference>
<sequence>MVKDDALFWHRRLGRCNMKAVMTTVNVNGDISEKCDICISQKITKVPHKESFSDNEILKTLYIDIGFPVSKIRTYDGNNCYLIGVDGYTKLTIVIPLPSKDSSTVVKALKKMIVMLEISTGKTIKNIRSDNGKEFKNSDVIKFLDDKKISRQYTAV</sequence>
<evidence type="ECO:0000256" key="3">
    <source>
        <dbReference type="ARBA" id="ARBA00022759"/>
    </source>
</evidence>
<name>A0AAF5DIX9_STRER</name>
<dbReference type="InterPro" id="IPR039537">
    <property type="entry name" value="Retrotran_Ty1/copia-like"/>
</dbReference>
<evidence type="ECO:0000259" key="10">
    <source>
        <dbReference type="PROSITE" id="PS50994"/>
    </source>
</evidence>
<evidence type="ECO:0000313" key="12">
    <source>
        <dbReference type="WBParaSite" id="TCONS_00013713.p1"/>
    </source>
</evidence>
<dbReference type="PROSITE" id="PS50994">
    <property type="entry name" value="INTEGRASE"/>
    <property type="match status" value="1"/>
</dbReference>
<keyword evidence="3" id="KW-0255">Endonuclease</keyword>
<evidence type="ECO:0000313" key="11">
    <source>
        <dbReference type="Proteomes" id="UP000035681"/>
    </source>
</evidence>
<dbReference type="GO" id="GO:0003964">
    <property type="term" value="F:RNA-directed DNA polymerase activity"/>
    <property type="evidence" value="ECO:0007669"/>
    <property type="project" value="UniProtKB-KW"/>
</dbReference>
<keyword evidence="5" id="KW-0460">Magnesium</keyword>
<keyword evidence="1" id="KW-0540">Nuclease</keyword>
<dbReference type="Proteomes" id="UP000035681">
    <property type="component" value="Unplaced"/>
</dbReference>
<evidence type="ECO:0000256" key="4">
    <source>
        <dbReference type="ARBA" id="ARBA00022801"/>
    </source>
</evidence>
<dbReference type="GO" id="GO:0003676">
    <property type="term" value="F:nucleic acid binding"/>
    <property type="evidence" value="ECO:0007669"/>
    <property type="project" value="InterPro"/>
</dbReference>
<dbReference type="Pfam" id="PF00665">
    <property type="entry name" value="rve"/>
    <property type="match status" value="1"/>
</dbReference>
<keyword evidence="11" id="KW-1185">Reference proteome</keyword>
<feature type="domain" description="Integrase catalytic" evidence="10">
    <location>
        <begin position="43"/>
        <end position="156"/>
    </location>
</feature>
<dbReference type="GO" id="GO:0046872">
    <property type="term" value="F:metal ion binding"/>
    <property type="evidence" value="ECO:0007669"/>
    <property type="project" value="UniProtKB-KW"/>
</dbReference>
<dbReference type="GO" id="GO:0016787">
    <property type="term" value="F:hydrolase activity"/>
    <property type="evidence" value="ECO:0007669"/>
    <property type="project" value="UniProtKB-KW"/>
</dbReference>
<dbReference type="Gene3D" id="3.30.420.10">
    <property type="entry name" value="Ribonuclease H-like superfamily/Ribonuclease H"/>
    <property type="match status" value="1"/>
</dbReference>
<dbReference type="WBParaSite" id="TCONS_00013713.p1">
    <property type="protein sequence ID" value="TCONS_00013713.p1"/>
    <property type="gene ID" value="XLOC_008582"/>
</dbReference>
<evidence type="ECO:0000256" key="6">
    <source>
        <dbReference type="ARBA" id="ARBA00022908"/>
    </source>
</evidence>
<dbReference type="SUPFAM" id="SSF53098">
    <property type="entry name" value="Ribonuclease H-like"/>
    <property type="match status" value="1"/>
</dbReference>
<keyword evidence="6" id="KW-0229">DNA integration</keyword>
<evidence type="ECO:0000256" key="1">
    <source>
        <dbReference type="ARBA" id="ARBA00022722"/>
    </source>
</evidence>